<organism evidence="2 3">
    <name type="scientific">Hymenolepis diminuta</name>
    <name type="common">Rat tapeworm</name>
    <dbReference type="NCBI Taxonomy" id="6216"/>
    <lineage>
        <taxon>Eukaryota</taxon>
        <taxon>Metazoa</taxon>
        <taxon>Spiralia</taxon>
        <taxon>Lophotrochozoa</taxon>
        <taxon>Platyhelminthes</taxon>
        <taxon>Cestoda</taxon>
        <taxon>Eucestoda</taxon>
        <taxon>Cyclophyllidea</taxon>
        <taxon>Hymenolepididae</taxon>
        <taxon>Hymenolepis</taxon>
    </lineage>
</organism>
<protein>
    <submittedName>
        <fullName evidence="2">Uncharacterized protein</fullName>
    </submittedName>
</protein>
<evidence type="ECO:0000256" key="1">
    <source>
        <dbReference type="SAM" id="MobiDB-lite"/>
    </source>
</evidence>
<evidence type="ECO:0000313" key="3">
    <source>
        <dbReference type="Proteomes" id="UP000321570"/>
    </source>
</evidence>
<dbReference type="EMBL" id="CABIJS010000388">
    <property type="protein sequence ID" value="VUZ50664.1"/>
    <property type="molecule type" value="Genomic_DNA"/>
</dbReference>
<sequence>MLFEMEYPCSQTEGDSAEDIKNIDVKSIRKSTQSQTSRRRSKSLGSQSPPRKSDCQTPISKFPELVHDIAYLLIIKKEIIYRIPLILDVTRVEESIRDKNMKVPTKNNVKLP</sequence>
<feature type="compositionally biased region" description="Polar residues" evidence="1">
    <location>
        <begin position="44"/>
        <end position="58"/>
    </location>
</feature>
<gene>
    <name evidence="2" type="ORF">WMSIL1_LOCUS9583</name>
</gene>
<feature type="region of interest" description="Disordered" evidence="1">
    <location>
        <begin position="1"/>
        <end position="58"/>
    </location>
</feature>
<reference evidence="2 3" key="1">
    <citation type="submission" date="2019-07" db="EMBL/GenBank/DDBJ databases">
        <authorList>
            <person name="Jastrzebski P J."/>
            <person name="Paukszto L."/>
            <person name="Jastrzebski P J."/>
        </authorList>
    </citation>
    <scope>NUCLEOTIDE SEQUENCE [LARGE SCALE GENOMIC DNA]</scope>
    <source>
        <strain evidence="2 3">WMS-il1</strain>
    </source>
</reference>
<feature type="compositionally biased region" description="Basic and acidic residues" evidence="1">
    <location>
        <begin position="18"/>
        <end position="27"/>
    </location>
</feature>
<proteinExistence type="predicted"/>
<dbReference type="AlphaFoldDB" id="A0A564YVQ9"/>
<evidence type="ECO:0000313" key="2">
    <source>
        <dbReference type="EMBL" id="VUZ50664.1"/>
    </source>
</evidence>
<name>A0A564YVQ9_HYMDI</name>
<keyword evidence="3" id="KW-1185">Reference proteome</keyword>
<dbReference type="Proteomes" id="UP000321570">
    <property type="component" value="Unassembled WGS sequence"/>
</dbReference>
<accession>A0A564YVQ9</accession>